<dbReference type="AlphaFoldDB" id="H6L417"/>
<dbReference type="PANTHER" id="PTHR33209">
    <property type="entry name" value="PROTEASE 4"/>
    <property type="match status" value="1"/>
</dbReference>
<comment type="similarity">
    <text evidence="2">Belongs to the peptidase S49 family.</text>
</comment>
<dbReference type="eggNOG" id="COG0616">
    <property type="taxonomic scope" value="Bacteria"/>
</dbReference>
<dbReference type="InterPro" id="IPR047272">
    <property type="entry name" value="S49_SppA_C"/>
</dbReference>
<dbReference type="GO" id="GO:0008236">
    <property type="term" value="F:serine-type peptidase activity"/>
    <property type="evidence" value="ECO:0007669"/>
    <property type="project" value="UniProtKB-KW"/>
</dbReference>
<keyword evidence="3" id="KW-0645">Protease</keyword>
<organism evidence="10 11">
    <name type="scientific">Saprospira grandis (strain Lewin)</name>
    <dbReference type="NCBI Taxonomy" id="984262"/>
    <lineage>
        <taxon>Bacteria</taxon>
        <taxon>Pseudomonadati</taxon>
        <taxon>Bacteroidota</taxon>
        <taxon>Saprospiria</taxon>
        <taxon>Saprospirales</taxon>
        <taxon>Saprospiraceae</taxon>
        <taxon>Saprospira</taxon>
    </lineage>
</organism>
<evidence type="ECO:0000256" key="3">
    <source>
        <dbReference type="ARBA" id="ARBA00022670"/>
    </source>
</evidence>
<evidence type="ECO:0000256" key="2">
    <source>
        <dbReference type="ARBA" id="ARBA00008683"/>
    </source>
</evidence>
<sequence length="604" mass="66421">MKNFIREFFASCFGTIVGLFGLGAIIMTIVLLNQPGDPEVEENSILKLDFGAAVPELSNNLDKSGATDLESLFAENVGLADLLQLIAMAKEDPNIKGIYLSPKSSPGGFASMKKVREALADFQASGKFVLGYANSYSQSTYYLASAADKLYLHPMGGIDFMGFGGQIMYYKGLMDKLGVKAQIYYAGKFKSATEPFRRTDMSEANRKQVREYLNGAYMQYLEVIGESRGISADSLYQLANQAKIRNANAALQYGMVDALKYKDEVIKELRELVGIQDDKKAKLKFVGLSGYYDVKKKALRERSAGSDKVAVIFAEGSIVDGEGDRGSIGGEFYARTIREIREDDKVKAIVLRVNSGGGSAFASEVIWREIELAKEQGIKVVTSMGDVAASGGYYIASNSDKIFAESNTITGSIGVFGMIPNMRGLYEEKLGLSMDTVKTGKFSIMSRDMGQYYAFNEEEGAIITQSIEEIYDLFKNRVSEGRGLKRAHVDSIAQGRVWLGTAALEIGLVDSLAGLDAAITEAAALANLGESYDAVHYPKIKNFEEELMESLTGGKKVDFSPSEWQKNQLLQDLDPELLIWMKQVKDLRSMQGPQMRLPFELKLD</sequence>
<dbReference type="NCBIfam" id="TIGR00705">
    <property type="entry name" value="SppA_67K"/>
    <property type="match status" value="1"/>
</dbReference>
<protein>
    <submittedName>
        <fullName evidence="10">Signal peptide peptidase SppA, 67K type</fullName>
        <ecNumber evidence="10">3.4.21.-</ecNumber>
    </submittedName>
</protein>
<dbReference type="InterPro" id="IPR047217">
    <property type="entry name" value="S49_SppA_67K_type_N"/>
</dbReference>
<dbReference type="GO" id="GO:0006465">
    <property type="term" value="P:signal peptide processing"/>
    <property type="evidence" value="ECO:0007669"/>
    <property type="project" value="InterPro"/>
</dbReference>
<dbReference type="InterPro" id="IPR002142">
    <property type="entry name" value="Peptidase_S49"/>
</dbReference>
<dbReference type="InterPro" id="IPR029045">
    <property type="entry name" value="ClpP/crotonase-like_dom_sf"/>
</dbReference>
<comment type="subcellular location">
    <subcellularLocation>
        <location evidence="1">Membrane</location>
    </subcellularLocation>
</comment>
<dbReference type="Gene3D" id="3.90.226.10">
    <property type="entry name" value="2-enoyl-CoA Hydratase, Chain A, domain 1"/>
    <property type="match status" value="3"/>
</dbReference>
<dbReference type="NCBIfam" id="TIGR00706">
    <property type="entry name" value="SppA_dom"/>
    <property type="match status" value="1"/>
</dbReference>
<dbReference type="STRING" id="984262.SGRA_1164"/>
<feature type="transmembrane region" description="Helical" evidence="8">
    <location>
        <begin position="12"/>
        <end position="32"/>
    </location>
</feature>
<evidence type="ECO:0000256" key="4">
    <source>
        <dbReference type="ARBA" id="ARBA00022801"/>
    </source>
</evidence>
<dbReference type="OrthoDB" id="9764363at2"/>
<gene>
    <name evidence="10" type="primary">sppA</name>
    <name evidence="10" type="ordered locus">SGRA_1164</name>
</gene>
<dbReference type="MEROPS" id="S49.001"/>
<evidence type="ECO:0000256" key="6">
    <source>
        <dbReference type="ARBA" id="ARBA00023136"/>
    </source>
</evidence>
<dbReference type="SUPFAM" id="SSF52096">
    <property type="entry name" value="ClpP/crotonase"/>
    <property type="match status" value="2"/>
</dbReference>
<keyword evidence="6 8" id="KW-0472">Membrane</keyword>
<dbReference type="KEGG" id="sgn:SGRA_1164"/>
<evidence type="ECO:0000313" key="10">
    <source>
        <dbReference type="EMBL" id="AFC23899.1"/>
    </source>
</evidence>
<dbReference type="EC" id="3.4.21.-" evidence="10"/>
<keyword evidence="8" id="KW-0812">Transmembrane</keyword>
<dbReference type="CDD" id="cd07018">
    <property type="entry name" value="S49_SppA_67K_type"/>
    <property type="match status" value="1"/>
</dbReference>
<feature type="domain" description="Peptidase S49" evidence="9">
    <location>
        <begin position="374"/>
        <end position="528"/>
    </location>
</feature>
<dbReference type="PANTHER" id="PTHR33209:SF1">
    <property type="entry name" value="PEPTIDASE S49 DOMAIN-CONTAINING PROTEIN"/>
    <property type="match status" value="1"/>
</dbReference>
<dbReference type="CDD" id="cd07023">
    <property type="entry name" value="S49_Sppa_N_C"/>
    <property type="match status" value="1"/>
</dbReference>
<evidence type="ECO:0000313" key="11">
    <source>
        <dbReference type="Proteomes" id="UP000007519"/>
    </source>
</evidence>
<feature type="active site" description="Proton donor/acceptor" evidence="7">
    <location>
        <position position="190"/>
    </location>
</feature>
<dbReference type="GO" id="GO:0016020">
    <property type="term" value="C:membrane"/>
    <property type="evidence" value="ECO:0007669"/>
    <property type="project" value="UniProtKB-SubCell"/>
</dbReference>
<accession>H6L417</accession>
<dbReference type="InterPro" id="IPR004635">
    <property type="entry name" value="Pept_S49_SppA"/>
</dbReference>
<evidence type="ECO:0000256" key="5">
    <source>
        <dbReference type="ARBA" id="ARBA00022825"/>
    </source>
</evidence>
<reference evidence="10 11" key="1">
    <citation type="journal article" date="2012" name="Stand. Genomic Sci.">
        <title>Complete genome sequencing and analysis of Saprospira grandis str. Lewin, a predatory marine bacterium.</title>
        <authorList>
            <person name="Saw J.H."/>
            <person name="Yuryev A."/>
            <person name="Kanbe M."/>
            <person name="Hou S."/>
            <person name="Young A.G."/>
            <person name="Aizawa S."/>
            <person name="Alam M."/>
        </authorList>
    </citation>
    <scope>NUCLEOTIDE SEQUENCE [LARGE SCALE GENOMIC DNA]</scope>
    <source>
        <strain evidence="10 11">Lewin</strain>
    </source>
</reference>
<proteinExistence type="inferred from homology"/>
<feature type="domain" description="Peptidase S49" evidence="9">
    <location>
        <begin position="122"/>
        <end position="275"/>
    </location>
</feature>
<dbReference type="RefSeq" id="WP_015691547.1">
    <property type="nucleotide sequence ID" value="NC_016940.1"/>
</dbReference>
<dbReference type="EMBL" id="CP002831">
    <property type="protein sequence ID" value="AFC23899.1"/>
    <property type="molecule type" value="Genomic_DNA"/>
</dbReference>
<keyword evidence="5" id="KW-0720">Serine protease</keyword>
<evidence type="ECO:0000256" key="8">
    <source>
        <dbReference type="SAM" id="Phobius"/>
    </source>
</evidence>
<keyword evidence="8" id="KW-1133">Transmembrane helix</keyword>
<keyword evidence="4 10" id="KW-0378">Hydrolase</keyword>
<dbReference type="PIRSF" id="PIRSF001217">
    <property type="entry name" value="Protease_4_SppA"/>
    <property type="match status" value="1"/>
</dbReference>
<keyword evidence="11" id="KW-1185">Reference proteome</keyword>
<dbReference type="HOGENOM" id="CLU_008856_1_1_10"/>
<dbReference type="InterPro" id="IPR004634">
    <property type="entry name" value="Pept_S49_pIV"/>
</dbReference>
<evidence type="ECO:0000259" key="9">
    <source>
        <dbReference type="Pfam" id="PF01343"/>
    </source>
</evidence>
<dbReference type="Proteomes" id="UP000007519">
    <property type="component" value="Chromosome"/>
</dbReference>
<name>H6L417_SAPGL</name>
<dbReference type="Pfam" id="PF01343">
    <property type="entry name" value="Peptidase_S49"/>
    <property type="match status" value="2"/>
</dbReference>
<feature type="active site" description="Nucleophile" evidence="7">
    <location>
        <position position="390"/>
    </location>
</feature>
<evidence type="ECO:0000256" key="7">
    <source>
        <dbReference type="PIRSR" id="PIRSR001217-1"/>
    </source>
</evidence>
<evidence type="ECO:0000256" key="1">
    <source>
        <dbReference type="ARBA" id="ARBA00004370"/>
    </source>
</evidence>
<dbReference type="Gene3D" id="6.20.330.10">
    <property type="match status" value="1"/>
</dbReference>